<protein>
    <recommendedName>
        <fullName evidence="4">Cell wall protein</fullName>
    </recommendedName>
</protein>
<reference evidence="2 3" key="1">
    <citation type="submission" date="2016-05" db="EMBL/GenBank/DDBJ databases">
        <title>A degradative enzymes factory behind the ericoid mycorrhizal symbiosis.</title>
        <authorList>
            <consortium name="DOE Joint Genome Institute"/>
            <person name="Martino E."/>
            <person name="Morin E."/>
            <person name="Grelet G."/>
            <person name="Kuo A."/>
            <person name="Kohler A."/>
            <person name="Daghino S."/>
            <person name="Barry K."/>
            <person name="Choi C."/>
            <person name="Cichocki N."/>
            <person name="Clum A."/>
            <person name="Copeland A."/>
            <person name="Hainaut M."/>
            <person name="Haridas S."/>
            <person name="Labutti K."/>
            <person name="Lindquist E."/>
            <person name="Lipzen A."/>
            <person name="Khouja H.-R."/>
            <person name="Murat C."/>
            <person name="Ohm R."/>
            <person name="Olson A."/>
            <person name="Spatafora J."/>
            <person name="Veneault-Fourrey C."/>
            <person name="Henrissat B."/>
            <person name="Grigoriev I."/>
            <person name="Martin F."/>
            <person name="Perotto S."/>
        </authorList>
    </citation>
    <scope>NUCLEOTIDE SEQUENCE [LARGE SCALE GENOMIC DNA]</scope>
    <source>
        <strain evidence="2 3">UAMH 7357</strain>
    </source>
</reference>
<organism evidence="2 3">
    <name type="scientific">Hyaloscypha hepaticicola</name>
    <dbReference type="NCBI Taxonomy" id="2082293"/>
    <lineage>
        <taxon>Eukaryota</taxon>
        <taxon>Fungi</taxon>
        <taxon>Dikarya</taxon>
        <taxon>Ascomycota</taxon>
        <taxon>Pezizomycotina</taxon>
        <taxon>Leotiomycetes</taxon>
        <taxon>Helotiales</taxon>
        <taxon>Hyaloscyphaceae</taxon>
        <taxon>Hyaloscypha</taxon>
    </lineage>
</organism>
<evidence type="ECO:0000313" key="2">
    <source>
        <dbReference type="EMBL" id="PMD13027.1"/>
    </source>
</evidence>
<sequence length="155" mass="16408">MQFSSTAILLPFFALANLAASTPISPRQADPSCAPLSKLAAQLSDFEKFSTFILKNAPNDLQRAISDAQKGVASIVSPIDLLNPQVQSLQNTILADLSTVGGEFQKATQANNEGEIVDVAVEIQKILFQRLWPDAVGITALVHTIGDCSSGAPQS</sequence>
<dbReference type="OrthoDB" id="3511776at2759"/>
<keyword evidence="3" id="KW-1185">Reference proteome</keyword>
<dbReference type="AlphaFoldDB" id="A0A2J6PG66"/>
<evidence type="ECO:0008006" key="4">
    <source>
        <dbReference type="Google" id="ProtNLM"/>
    </source>
</evidence>
<proteinExistence type="predicted"/>
<gene>
    <name evidence="2" type="ORF">NA56DRAFT_652056</name>
</gene>
<name>A0A2J6PG66_9HELO</name>
<dbReference type="Proteomes" id="UP000235672">
    <property type="component" value="Unassembled WGS sequence"/>
</dbReference>
<accession>A0A2J6PG66</accession>
<feature type="chain" id="PRO_5014476228" description="Cell wall protein" evidence="1">
    <location>
        <begin position="22"/>
        <end position="155"/>
    </location>
</feature>
<evidence type="ECO:0000256" key="1">
    <source>
        <dbReference type="SAM" id="SignalP"/>
    </source>
</evidence>
<dbReference type="EMBL" id="KZ613537">
    <property type="protein sequence ID" value="PMD13027.1"/>
    <property type="molecule type" value="Genomic_DNA"/>
</dbReference>
<keyword evidence="1" id="KW-0732">Signal</keyword>
<feature type="signal peptide" evidence="1">
    <location>
        <begin position="1"/>
        <end position="21"/>
    </location>
</feature>
<evidence type="ECO:0000313" key="3">
    <source>
        <dbReference type="Proteomes" id="UP000235672"/>
    </source>
</evidence>